<evidence type="ECO:0000256" key="4">
    <source>
        <dbReference type="ARBA" id="ARBA00023015"/>
    </source>
</evidence>
<dbReference type="FunFam" id="2.30.30.1040:FF:000001">
    <property type="entry name" value="Auxin response factor"/>
    <property type="match status" value="1"/>
</dbReference>
<sequence length="889" mass="98819">MRLSSSGFSPPPQEATDFLFHIYDNEMDFVGEKRVLDSELWHACAGPLVSLPAIGSRVVYFPQGHSEQVAASTNKEVDAHIPNYPSLPPQLICQLHNVTMHADAETDEVYAQMTLQALNPQEQKEAYLPADLGTPSKQPTNYFCKTLTASDTSTHGGFSVPRRAAEKVFPPLDFSQQPPAQELIARDLHGNEWKFRHIFRGQPKRHLLTTGWSVFVSAKRLVAGDSVLFIWNEKNQLLLGIRRANRPQTVMPSSVLSSDSMHLGLLAAAAHAAATNSRFTIFYNPRASPSEFVIPLAKYVKAVYHTRVSVGMRFRMLFETEESSVRRYMGTITGISDLDPVRWPNSHWRSVKVGWDESTAGDRQPRVSLWEIEPLTTFPMYPSPFPLRLKRPWPPGLPSFQGMKDDNLGINNQLLWLRDTTDRGIQSLNFQGFGVSPWLQPRLDSTMLNSPTDMYQAMATAAVQDMRTLDPSKQHPASFLQFQQPQNFPNRTAALMQAQMLQQSQPQQAFQSNQENQHPSQSQLQQQQHQVDDHQHISSASAMSQFVSTTQPHSPPMQAISSLCQQQNFSDSNVNPVTATAVSPLHSILGSFSQDESSHLLNLPKTSSWIPVQTSTAWPSKRVAVDPLLSSGASQCVLPQFEQLGQPQSTMSQNIVTLPPFPGRECSIDQGSTDPHNNLLFGVNIEPSSLIVQNGMSNLKGVSSNSDSTIVPFQSSNYMNNTGTDSSLNPGMTHSIVEPSFLETPDNGGQGNPANKTFVKVYKSGSFGRSLDITKFSSYHELRSELARMFGLEGELEDPVRSGWQLVFVDRENDVLLLGDGPWPEFVNSVWCIKILSPEEVQQMGNNGLELLNSVPIQRLSNSICDDYVSRQDPRNLSTGITTVGSLNY</sequence>
<dbReference type="SMART" id="SM01019">
    <property type="entry name" value="B3"/>
    <property type="match status" value="1"/>
</dbReference>
<feature type="domain" description="TF-B3" evidence="11">
    <location>
        <begin position="143"/>
        <end position="245"/>
    </location>
</feature>
<accession>A0A834VZZ6</accession>
<evidence type="ECO:0000256" key="7">
    <source>
        <dbReference type="ARBA" id="ARBA00023242"/>
    </source>
</evidence>
<evidence type="ECO:0000256" key="3">
    <source>
        <dbReference type="ARBA" id="ARBA00011726"/>
    </source>
</evidence>
<dbReference type="InterPro" id="IPR053793">
    <property type="entry name" value="PB1-like"/>
</dbReference>
<feature type="domain" description="PB1" evidence="12">
    <location>
        <begin position="756"/>
        <end position="840"/>
    </location>
</feature>
<dbReference type="Gene3D" id="3.10.20.90">
    <property type="entry name" value="Phosphatidylinositol 3-kinase Catalytic Subunit, Chain A, domain 1"/>
    <property type="match status" value="1"/>
</dbReference>
<dbReference type="Gene3D" id="2.30.30.1040">
    <property type="match status" value="1"/>
</dbReference>
<comment type="function">
    <text evidence="9">Auxin response factors (ARFs) are transcriptional factors that bind specifically to the DNA sequence 5'-TGTCTC-3' found in the auxin-responsive promoter elements (AuxREs).</text>
</comment>
<dbReference type="InterPro" id="IPR015300">
    <property type="entry name" value="DNA-bd_pseudobarrel_sf"/>
</dbReference>
<reference evidence="13" key="1">
    <citation type="submission" date="2020-09" db="EMBL/GenBank/DDBJ databases">
        <title>Genome-Enabled Discovery of Anthraquinone Biosynthesis in Senna tora.</title>
        <authorList>
            <person name="Kang S.-H."/>
            <person name="Pandey R.P."/>
            <person name="Lee C.-M."/>
            <person name="Sim J.-S."/>
            <person name="Jeong J.-T."/>
            <person name="Choi B.-S."/>
            <person name="Jung M."/>
            <person name="Ginzburg D."/>
            <person name="Zhao K."/>
            <person name="Won S.Y."/>
            <person name="Oh T.-J."/>
            <person name="Yu Y."/>
            <person name="Kim N.-H."/>
            <person name="Lee O.R."/>
            <person name="Lee T.-H."/>
            <person name="Bashyal P."/>
            <person name="Kim T.-S."/>
            <person name="Lee W.-H."/>
            <person name="Kawkins C."/>
            <person name="Kim C.-K."/>
            <person name="Kim J.S."/>
            <person name="Ahn B.O."/>
            <person name="Rhee S.Y."/>
            <person name="Sohng J.K."/>
        </authorList>
    </citation>
    <scope>NUCLEOTIDE SEQUENCE</scope>
    <source>
        <tissue evidence="13">Leaf</tissue>
    </source>
</reference>
<dbReference type="PROSITE" id="PS51745">
    <property type="entry name" value="PB1"/>
    <property type="match status" value="1"/>
</dbReference>
<dbReference type="OrthoDB" id="2016915at2759"/>
<keyword evidence="14" id="KW-1185">Reference proteome</keyword>
<gene>
    <name evidence="13" type="ORF">G2W53_043043</name>
</gene>
<organism evidence="13 14">
    <name type="scientific">Senna tora</name>
    <dbReference type="NCBI Taxonomy" id="362788"/>
    <lineage>
        <taxon>Eukaryota</taxon>
        <taxon>Viridiplantae</taxon>
        <taxon>Streptophyta</taxon>
        <taxon>Embryophyta</taxon>
        <taxon>Tracheophyta</taxon>
        <taxon>Spermatophyta</taxon>
        <taxon>Magnoliopsida</taxon>
        <taxon>eudicotyledons</taxon>
        <taxon>Gunneridae</taxon>
        <taxon>Pentapetalae</taxon>
        <taxon>rosids</taxon>
        <taxon>fabids</taxon>
        <taxon>Fabales</taxon>
        <taxon>Fabaceae</taxon>
        <taxon>Caesalpinioideae</taxon>
        <taxon>Cassia clade</taxon>
        <taxon>Senna</taxon>
    </lineage>
</organism>
<dbReference type="SUPFAM" id="SSF54277">
    <property type="entry name" value="CAD &amp; PB1 domains"/>
    <property type="match status" value="1"/>
</dbReference>
<protein>
    <recommendedName>
        <fullName evidence="9">Auxin response factor</fullName>
    </recommendedName>
</protein>
<evidence type="ECO:0000256" key="1">
    <source>
        <dbReference type="ARBA" id="ARBA00004123"/>
    </source>
</evidence>
<dbReference type="FunFam" id="2.40.330.10:FF:000001">
    <property type="entry name" value="Auxin response factor"/>
    <property type="match status" value="1"/>
</dbReference>
<dbReference type="InterPro" id="IPR033389">
    <property type="entry name" value="AUX/IAA_dom"/>
</dbReference>
<keyword evidence="6 9" id="KW-0804">Transcription</keyword>
<dbReference type="InterPro" id="IPR044835">
    <property type="entry name" value="ARF_plant"/>
</dbReference>
<dbReference type="PANTHER" id="PTHR31384">
    <property type="entry name" value="AUXIN RESPONSE FACTOR 4-RELATED"/>
    <property type="match status" value="1"/>
</dbReference>
<proteinExistence type="inferred from homology"/>
<dbReference type="Pfam" id="PF06507">
    <property type="entry name" value="ARF_AD"/>
    <property type="match status" value="1"/>
</dbReference>
<evidence type="ECO:0000256" key="10">
    <source>
        <dbReference type="SAM" id="MobiDB-lite"/>
    </source>
</evidence>
<keyword evidence="8 9" id="KW-0927">Auxin signaling pathway</keyword>
<dbReference type="PANTHER" id="PTHR31384:SF115">
    <property type="entry name" value="AUXIN RESPONSE FACTOR 6"/>
    <property type="match status" value="1"/>
</dbReference>
<comment type="subunit">
    <text evidence="3 9">Homodimers and heterodimers.</text>
</comment>
<dbReference type="InterPro" id="IPR010525">
    <property type="entry name" value="ARF_dom"/>
</dbReference>
<evidence type="ECO:0000256" key="8">
    <source>
        <dbReference type="ARBA" id="ARBA00023294"/>
    </source>
</evidence>
<dbReference type="GO" id="GO:0005634">
    <property type="term" value="C:nucleus"/>
    <property type="evidence" value="ECO:0007669"/>
    <property type="project" value="UniProtKB-SubCell"/>
</dbReference>
<dbReference type="EMBL" id="JAAIUW010000013">
    <property type="protein sequence ID" value="KAF7803932.1"/>
    <property type="molecule type" value="Genomic_DNA"/>
</dbReference>
<evidence type="ECO:0000313" key="13">
    <source>
        <dbReference type="EMBL" id="KAF7803932.1"/>
    </source>
</evidence>
<comment type="caution">
    <text evidence="13">The sequence shown here is derived from an EMBL/GenBank/DDBJ whole genome shotgun (WGS) entry which is preliminary data.</text>
</comment>
<dbReference type="Gene3D" id="2.40.330.10">
    <property type="entry name" value="DNA-binding pseudobarrel domain"/>
    <property type="match status" value="1"/>
</dbReference>
<dbReference type="AlphaFoldDB" id="A0A834VZZ6"/>
<dbReference type="FunFam" id="3.10.20.90:FF:000047">
    <property type="entry name" value="Auxin response factor"/>
    <property type="match status" value="1"/>
</dbReference>
<dbReference type="PROSITE" id="PS50863">
    <property type="entry name" value="B3"/>
    <property type="match status" value="1"/>
</dbReference>
<dbReference type="SUPFAM" id="SSF101936">
    <property type="entry name" value="DNA-binding pseudobarrel domain"/>
    <property type="match status" value="1"/>
</dbReference>
<evidence type="ECO:0000256" key="9">
    <source>
        <dbReference type="RuleBase" id="RU004561"/>
    </source>
</evidence>
<dbReference type="InterPro" id="IPR003340">
    <property type="entry name" value="B3_DNA-bd"/>
</dbReference>
<feature type="region of interest" description="Disordered" evidence="10">
    <location>
        <begin position="498"/>
        <end position="536"/>
    </location>
</feature>
<dbReference type="Pfam" id="PF02362">
    <property type="entry name" value="B3"/>
    <property type="match status" value="1"/>
</dbReference>
<dbReference type="GO" id="GO:0003677">
    <property type="term" value="F:DNA binding"/>
    <property type="evidence" value="ECO:0007669"/>
    <property type="project" value="UniProtKB-KW"/>
</dbReference>
<comment type="subcellular location">
    <subcellularLocation>
        <location evidence="1 9">Nucleus</location>
    </subcellularLocation>
</comment>
<evidence type="ECO:0000259" key="11">
    <source>
        <dbReference type="PROSITE" id="PS50863"/>
    </source>
</evidence>
<keyword evidence="7 9" id="KW-0539">Nucleus</keyword>
<evidence type="ECO:0000256" key="6">
    <source>
        <dbReference type="ARBA" id="ARBA00023163"/>
    </source>
</evidence>
<dbReference type="Pfam" id="PF02309">
    <property type="entry name" value="AUX_IAA"/>
    <property type="match status" value="1"/>
</dbReference>
<feature type="compositionally biased region" description="Low complexity" evidence="10">
    <location>
        <begin position="498"/>
        <end position="529"/>
    </location>
</feature>
<keyword evidence="5 9" id="KW-0238">DNA-binding</keyword>
<dbReference type="GO" id="GO:0006355">
    <property type="term" value="P:regulation of DNA-templated transcription"/>
    <property type="evidence" value="ECO:0007669"/>
    <property type="project" value="InterPro"/>
</dbReference>
<keyword evidence="4 9" id="KW-0805">Transcription regulation</keyword>
<name>A0A834VZZ6_9FABA</name>
<evidence type="ECO:0000256" key="2">
    <source>
        <dbReference type="ARBA" id="ARBA00007853"/>
    </source>
</evidence>
<dbReference type="Proteomes" id="UP000634136">
    <property type="component" value="Unassembled WGS sequence"/>
</dbReference>
<dbReference type="GO" id="GO:0009734">
    <property type="term" value="P:auxin-activated signaling pathway"/>
    <property type="evidence" value="ECO:0007669"/>
    <property type="project" value="UniProtKB-KW"/>
</dbReference>
<evidence type="ECO:0000256" key="5">
    <source>
        <dbReference type="ARBA" id="ARBA00023125"/>
    </source>
</evidence>
<evidence type="ECO:0000313" key="14">
    <source>
        <dbReference type="Proteomes" id="UP000634136"/>
    </source>
</evidence>
<comment type="similarity">
    <text evidence="2 9">Belongs to the ARF family.</text>
</comment>
<dbReference type="CDD" id="cd10017">
    <property type="entry name" value="B3_DNA"/>
    <property type="match status" value="1"/>
</dbReference>
<evidence type="ECO:0000259" key="12">
    <source>
        <dbReference type="PROSITE" id="PS51745"/>
    </source>
</evidence>